<gene>
    <name evidence="2" type="ORF">UFOPK3662_00862</name>
</gene>
<keyword evidence="1" id="KW-0472">Membrane</keyword>
<sequence>MAARATTDTTTRSTVGQRLRRWIGVDYEEDGVFRPVRLSLAADLGISVGIVVLVLASFGGFIAWLASTQ</sequence>
<organism evidence="2">
    <name type="scientific">freshwater metagenome</name>
    <dbReference type="NCBI Taxonomy" id="449393"/>
    <lineage>
        <taxon>unclassified sequences</taxon>
        <taxon>metagenomes</taxon>
        <taxon>ecological metagenomes</taxon>
    </lineage>
</organism>
<accession>A0A6J7I2I9</accession>
<keyword evidence="1" id="KW-1133">Transmembrane helix</keyword>
<feature type="transmembrane region" description="Helical" evidence="1">
    <location>
        <begin position="44"/>
        <end position="66"/>
    </location>
</feature>
<dbReference type="AlphaFoldDB" id="A0A6J7I2I9"/>
<dbReference type="EMBL" id="CAFBMW010000005">
    <property type="protein sequence ID" value="CAB4924993.1"/>
    <property type="molecule type" value="Genomic_DNA"/>
</dbReference>
<protein>
    <submittedName>
        <fullName evidence="2">Unannotated protein</fullName>
    </submittedName>
</protein>
<reference evidence="2" key="1">
    <citation type="submission" date="2020-05" db="EMBL/GenBank/DDBJ databases">
        <authorList>
            <person name="Chiriac C."/>
            <person name="Salcher M."/>
            <person name="Ghai R."/>
            <person name="Kavagutti S V."/>
        </authorList>
    </citation>
    <scope>NUCLEOTIDE SEQUENCE</scope>
</reference>
<keyword evidence="1" id="KW-0812">Transmembrane</keyword>
<name>A0A6J7I2I9_9ZZZZ</name>
<proteinExistence type="predicted"/>
<evidence type="ECO:0000313" key="2">
    <source>
        <dbReference type="EMBL" id="CAB4924993.1"/>
    </source>
</evidence>
<evidence type="ECO:0000256" key="1">
    <source>
        <dbReference type="SAM" id="Phobius"/>
    </source>
</evidence>